<evidence type="ECO:0000313" key="5">
    <source>
        <dbReference type="Proteomes" id="UP000825729"/>
    </source>
</evidence>
<dbReference type="PROSITE" id="PS00678">
    <property type="entry name" value="WD_REPEATS_1"/>
    <property type="match status" value="1"/>
</dbReference>
<feature type="repeat" description="WD" evidence="3">
    <location>
        <begin position="173"/>
        <end position="216"/>
    </location>
</feature>
<evidence type="ECO:0000256" key="1">
    <source>
        <dbReference type="ARBA" id="ARBA00022574"/>
    </source>
</evidence>
<dbReference type="PROSITE" id="PS50082">
    <property type="entry name" value="WD_REPEATS_2"/>
    <property type="match status" value="3"/>
</dbReference>
<dbReference type="InterPro" id="IPR015943">
    <property type="entry name" value="WD40/YVTN_repeat-like_dom_sf"/>
</dbReference>
<dbReference type="AlphaFoldDB" id="A0AAV7EIN2"/>
<dbReference type="GO" id="GO:0006364">
    <property type="term" value="P:rRNA processing"/>
    <property type="evidence" value="ECO:0007669"/>
    <property type="project" value="TreeGrafter"/>
</dbReference>
<comment type="caution">
    <text evidence="4">The sequence shown here is derived from an EMBL/GenBank/DDBJ whole genome shotgun (WGS) entry which is preliminary data.</text>
</comment>
<dbReference type="EMBL" id="JAINDJ010000004">
    <property type="protein sequence ID" value="KAG9448589.1"/>
    <property type="molecule type" value="Genomic_DNA"/>
</dbReference>
<dbReference type="SMART" id="SM00320">
    <property type="entry name" value="WD40"/>
    <property type="match status" value="4"/>
</dbReference>
<sequence>MASTSREIILAGSPEGPITAYDAFTGTILAQFSGVRSLPKGITIVGQSFIAASHISAATASGSICLYNWWSSAAFHHIHTPEPVAPLAASSDGSYLFSGGLSGHIHALSIPSGDLLRSLPAHHKPVSCLAINDDSSLLISGGDDGSITVFPILQMLDTSSSSDSVQFLPLYQIQAHNSSVTSVTSGTGGCNSTIISSSLDCTCKFWSLAHGSHLRTVQFPTVIWCVAVDVTESEFYAGGADGRVYMGIMKVGRRQVATDAMGVVAWSPEHGGAVLALSVANQGLNLVSASEDGSIRIWDVGTGSVVRGFGQERGSIIDLVVTKGLTSRVLGNDSVMLRDGSSSFSSKEIQRPVKEIEEMQEWLNVVVKDRRGAIDTLELAIGTYERLLGLFVNQAKGG</sequence>
<dbReference type="GO" id="GO:0120330">
    <property type="term" value="C:rixosome complex"/>
    <property type="evidence" value="ECO:0007669"/>
    <property type="project" value="TreeGrafter"/>
</dbReference>
<dbReference type="PROSITE" id="PS50294">
    <property type="entry name" value="WD_REPEATS_REGION"/>
    <property type="match status" value="2"/>
</dbReference>
<dbReference type="InterPro" id="IPR020472">
    <property type="entry name" value="WD40_PAC1"/>
</dbReference>
<accession>A0AAV7EIN2</accession>
<dbReference type="PRINTS" id="PR00320">
    <property type="entry name" value="GPROTEINBRPT"/>
</dbReference>
<keyword evidence="5" id="KW-1185">Reference proteome</keyword>
<keyword evidence="2" id="KW-0677">Repeat</keyword>
<name>A0AAV7EIN2_ARIFI</name>
<dbReference type="PANTHER" id="PTHR18763">
    <property type="entry name" value="WD-REPEAT PROTEIN 18"/>
    <property type="match status" value="1"/>
</dbReference>
<reference evidence="4 5" key="1">
    <citation type="submission" date="2021-07" db="EMBL/GenBank/DDBJ databases">
        <title>The Aristolochia fimbriata genome: insights into angiosperm evolution, floral development and chemical biosynthesis.</title>
        <authorList>
            <person name="Jiao Y."/>
        </authorList>
    </citation>
    <scope>NUCLEOTIDE SEQUENCE [LARGE SCALE GENOMIC DNA]</scope>
    <source>
        <strain evidence="4">IBCAS-2021</strain>
        <tissue evidence="4">Leaf</tissue>
    </source>
</reference>
<feature type="repeat" description="WD" evidence="3">
    <location>
        <begin position="119"/>
        <end position="150"/>
    </location>
</feature>
<dbReference type="Gene3D" id="2.130.10.10">
    <property type="entry name" value="YVTN repeat-like/Quinoprotein amine dehydrogenase"/>
    <property type="match status" value="2"/>
</dbReference>
<evidence type="ECO:0000313" key="4">
    <source>
        <dbReference type="EMBL" id="KAG9448589.1"/>
    </source>
</evidence>
<dbReference type="Proteomes" id="UP000825729">
    <property type="component" value="Unassembled WGS sequence"/>
</dbReference>
<dbReference type="InterPro" id="IPR045227">
    <property type="entry name" value="WDR18/Ipi3/RID3"/>
</dbReference>
<dbReference type="Pfam" id="PF00400">
    <property type="entry name" value="WD40"/>
    <property type="match status" value="3"/>
</dbReference>
<proteinExistence type="predicted"/>
<keyword evidence="1 3" id="KW-0853">WD repeat</keyword>
<dbReference type="GO" id="GO:0005656">
    <property type="term" value="C:nuclear pre-replicative complex"/>
    <property type="evidence" value="ECO:0007669"/>
    <property type="project" value="TreeGrafter"/>
</dbReference>
<gene>
    <name evidence="4" type="ORF">H6P81_008554</name>
</gene>
<dbReference type="PANTHER" id="PTHR18763:SF3">
    <property type="entry name" value="OS09G0477800 PROTEIN"/>
    <property type="match status" value="1"/>
</dbReference>
<evidence type="ECO:0008006" key="6">
    <source>
        <dbReference type="Google" id="ProtNLM"/>
    </source>
</evidence>
<dbReference type="InterPro" id="IPR036322">
    <property type="entry name" value="WD40_repeat_dom_sf"/>
</dbReference>
<protein>
    <recommendedName>
        <fullName evidence="6">Protein ROOT INITIATION DEFECTIVE 3-like</fullName>
    </recommendedName>
</protein>
<dbReference type="InterPro" id="IPR019775">
    <property type="entry name" value="WD40_repeat_CS"/>
</dbReference>
<dbReference type="SUPFAM" id="SSF50978">
    <property type="entry name" value="WD40 repeat-like"/>
    <property type="match status" value="1"/>
</dbReference>
<evidence type="ECO:0000256" key="3">
    <source>
        <dbReference type="PROSITE-ProRule" id="PRU00221"/>
    </source>
</evidence>
<dbReference type="GO" id="GO:0006261">
    <property type="term" value="P:DNA-templated DNA replication"/>
    <property type="evidence" value="ECO:0007669"/>
    <property type="project" value="TreeGrafter"/>
</dbReference>
<dbReference type="InterPro" id="IPR001680">
    <property type="entry name" value="WD40_rpt"/>
</dbReference>
<organism evidence="4 5">
    <name type="scientific">Aristolochia fimbriata</name>
    <name type="common">White veined hardy Dutchman's pipe vine</name>
    <dbReference type="NCBI Taxonomy" id="158543"/>
    <lineage>
        <taxon>Eukaryota</taxon>
        <taxon>Viridiplantae</taxon>
        <taxon>Streptophyta</taxon>
        <taxon>Embryophyta</taxon>
        <taxon>Tracheophyta</taxon>
        <taxon>Spermatophyta</taxon>
        <taxon>Magnoliopsida</taxon>
        <taxon>Magnoliidae</taxon>
        <taxon>Piperales</taxon>
        <taxon>Aristolochiaceae</taxon>
        <taxon>Aristolochia</taxon>
    </lineage>
</organism>
<feature type="repeat" description="WD" evidence="3">
    <location>
        <begin position="267"/>
        <end position="308"/>
    </location>
</feature>
<evidence type="ECO:0000256" key="2">
    <source>
        <dbReference type="ARBA" id="ARBA00022737"/>
    </source>
</evidence>